<dbReference type="Proteomes" id="UP000006546">
    <property type="component" value="Chromosome"/>
</dbReference>
<evidence type="ECO:0000256" key="1">
    <source>
        <dbReference type="ARBA" id="ARBA00022676"/>
    </source>
</evidence>
<dbReference type="EMBL" id="CP002696">
    <property type="protein sequence ID" value="AEE17291.1"/>
    <property type="molecule type" value="Genomic_DNA"/>
</dbReference>
<dbReference type="KEGG" id="tbe:Trebr_1872"/>
<sequence>MSKKNKNSLITIVVPIYNSELHIHDCITSIQSQSYDNIEIILVDDGSLDKCPEICDFYANKDSRIHVVHKNNEGSYQARKTGLQNASGEYIAFIDSDDWIAVNYIEELYRTIKNSDADIASCDAFFVHGKKKRVKKEVPAKTGLDTIYKILEGSLDGYTWLKLIRTNLLRQNNFFDIGKISLWEDILFSLEAYYFSNKIAYVSKPLYYYRFNYQSLCNQFSIKSATDIIGIVCNVELFLKSKKIFHLFEKNFNFLKARAKTLILIQVRKMERKNFIGLFPESNQYIYSLFTIPFYNRLEAYCYLNGLSFVGDLLKVLKKFLHRMREKI</sequence>
<feature type="domain" description="Glycosyltransferase 2-like" evidence="3">
    <location>
        <begin position="11"/>
        <end position="136"/>
    </location>
</feature>
<dbReference type="OrthoDB" id="305760at2"/>
<dbReference type="InterPro" id="IPR001173">
    <property type="entry name" value="Glyco_trans_2-like"/>
</dbReference>
<proteinExistence type="predicted"/>
<dbReference type="CDD" id="cd00761">
    <property type="entry name" value="Glyco_tranf_GTA_type"/>
    <property type="match status" value="1"/>
</dbReference>
<accession>F4LIY2</accession>
<dbReference type="SUPFAM" id="SSF53448">
    <property type="entry name" value="Nucleotide-diphospho-sugar transferases"/>
    <property type="match status" value="1"/>
</dbReference>
<keyword evidence="2 4" id="KW-0808">Transferase</keyword>
<keyword evidence="1" id="KW-0328">Glycosyltransferase</keyword>
<dbReference type="STRING" id="906968.Trebr_1872"/>
<name>F4LIY2_TREBD</name>
<dbReference type="Gene3D" id="3.90.550.10">
    <property type="entry name" value="Spore Coat Polysaccharide Biosynthesis Protein SpsA, Chain A"/>
    <property type="match status" value="1"/>
</dbReference>
<evidence type="ECO:0000256" key="2">
    <source>
        <dbReference type="ARBA" id="ARBA00022679"/>
    </source>
</evidence>
<dbReference type="PANTHER" id="PTHR22916:SF51">
    <property type="entry name" value="GLYCOSYLTRANSFERASE EPSH-RELATED"/>
    <property type="match status" value="1"/>
</dbReference>
<dbReference type="PANTHER" id="PTHR22916">
    <property type="entry name" value="GLYCOSYLTRANSFERASE"/>
    <property type="match status" value="1"/>
</dbReference>
<dbReference type="GO" id="GO:0016758">
    <property type="term" value="F:hexosyltransferase activity"/>
    <property type="evidence" value="ECO:0007669"/>
    <property type="project" value="UniProtKB-ARBA"/>
</dbReference>
<dbReference type="HOGENOM" id="CLU_025996_25_0_12"/>
<dbReference type="eggNOG" id="COG0463">
    <property type="taxonomic scope" value="Bacteria"/>
</dbReference>
<dbReference type="AlphaFoldDB" id="F4LIY2"/>
<gene>
    <name evidence="4" type="ordered locus">Trebr_1872</name>
</gene>
<keyword evidence="5" id="KW-1185">Reference proteome</keyword>
<dbReference type="RefSeq" id="WP_013758995.1">
    <property type="nucleotide sequence ID" value="NC_015500.1"/>
</dbReference>
<evidence type="ECO:0000313" key="5">
    <source>
        <dbReference type="Proteomes" id="UP000006546"/>
    </source>
</evidence>
<evidence type="ECO:0000313" key="4">
    <source>
        <dbReference type="EMBL" id="AEE17291.1"/>
    </source>
</evidence>
<evidence type="ECO:0000259" key="3">
    <source>
        <dbReference type="Pfam" id="PF00535"/>
    </source>
</evidence>
<dbReference type="Pfam" id="PF00535">
    <property type="entry name" value="Glycos_transf_2"/>
    <property type="match status" value="1"/>
</dbReference>
<protein>
    <submittedName>
        <fullName evidence="4">Glycosyl transferase family 2</fullName>
    </submittedName>
</protein>
<organism evidence="4 5">
    <name type="scientific">Treponema brennaborense (strain DSM 12168 / CIP 105900 / DD5/3)</name>
    <dbReference type="NCBI Taxonomy" id="906968"/>
    <lineage>
        <taxon>Bacteria</taxon>
        <taxon>Pseudomonadati</taxon>
        <taxon>Spirochaetota</taxon>
        <taxon>Spirochaetia</taxon>
        <taxon>Spirochaetales</taxon>
        <taxon>Treponemataceae</taxon>
        <taxon>Treponema</taxon>
    </lineage>
</organism>
<dbReference type="InterPro" id="IPR029044">
    <property type="entry name" value="Nucleotide-diphossugar_trans"/>
</dbReference>
<reference evidence="5" key="1">
    <citation type="submission" date="2011-04" db="EMBL/GenBank/DDBJ databases">
        <title>The complete genome of Treponema brennaborense DSM 12168.</title>
        <authorList>
            <person name="Lucas S."/>
            <person name="Han J."/>
            <person name="Lapidus A."/>
            <person name="Bruce D."/>
            <person name="Goodwin L."/>
            <person name="Pitluck S."/>
            <person name="Peters L."/>
            <person name="Kyrpides N."/>
            <person name="Mavromatis K."/>
            <person name="Ivanova N."/>
            <person name="Mikhailova N."/>
            <person name="Pagani I."/>
            <person name="Teshima H."/>
            <person name="Detter J.C."/>
            <person name="Tapia R."/>
            <person name="Han C."/>
            <person name="Land M."/>
            <person name="Hauser L."/>
            <person name="Markowitz V."/>
            <person name="Cheng J.-F."/>
            <person name="Hugenholtz P."/>
            <person name="Woyke T."/>
            <person name="Wu D."/>
            <person name="Gronow S."/>
            <person name="Wellnitz S."/>
            <person name="Brambilla E."/>
            <person name="Klenk H.-P."/>
            <person name="Eisen J.A."/>
        </authorList>
    </citation>
    <scope>NUCLEOTIDE SEQUENCE [LARGE SCALE GENOMIC DNA]</scope>
    <source>
        <strain evidence="5">DSM 12168 / CIP 105900 / DD5/3</strain>
    </source>
</reference>